<proteinExistence type="predicted"/>
<dbReference type="AlphaFoldDB" id="A0AAQ2ZF18"/>
<dbReference type="EMBL" id="LR031358">
    <property type="protein sequence ID" value="VDB97850.1"/>
    <property type="molecule type" value="Genomic_DNA"/>
</dbReference>
<evidence type="ECO:0008006" key="3">
    <source>
        <dbReference type="Google" id="ProtNLM"/>
    </source>
</evidence>
<evidence type="ECO:0000313" key="1">
    <source>
        <dbReference type="EMBL" id="VDB97850.1"/>
    </source>
</evidence>
<protein>
    <recommendedName>
        <fullName evidence="3">DUF3114 domain-containing protein</fullName>
    </recommendedName>
</protein>
<evidence type="ECO:0000313" key="2">
    <source>
        <dbReference type="Proteomes" id="UP000294726"/>
    </source>
</evidence>
<organism evidence="1 2">
    <name type="scientific">Oenococcus oeni</name>
    <name type="common">Leuconostoc oenos</name>
    <dbReference type="NCBI Taxonomy" id="1247"/>
    <lineage>
        <taxon>Bacteria</taxon>
        <taxon>Bacillati</taxon>
        <taxon>Bacillota</taxon>
        <taxon>Bacilli</taxon>
        <taxon>Lactobacillales</taxon>
        <taxon>Lactobacillaceae</taxon>
        <taxon>Oenococcus</taxon>
    </lineage>
</organism>
<accession>A0AAQ2ZF18</accession>
<reference evidence="1 2" key="1">
    <citation type="submission" date="2018-08" db="EMBL/GenBank/DDBJ databases">
        <authorList>
            <person name="Lorentzen P. G. S. M."/>
        </authorList>
    </citation>
    <scope>NUCLEOTIDE SEQUENCE [LARGE SCALE GENOMIC DNA]</scope>
    <source>
        <strain evidence="1 2">CRBO_1381</strain>
    </source>
</reference>
<dbReference type="Proteomes" id="UP000294726">
    <property type="component" value="Chromosome"/>
</dbReference>
<dbReference type="Pfam" id="PF11311">
    <property type="entry name" value="DUF3114"/>
    <property type="match status" value="1"/>
</dbReference>
<gene>
    <name evidence="1" type="ORF">OENI_0759</name>
</gene>
<sequence>MNNMESNFKIGDEEFFKAWSSMKISDQKSAEKILKWLFHIADFKTGEDIRNLKITDIFSSDLSPKNFFWRDFAHLVQTAFPKGLVDENLSESEIDLAKRTHQFRYLIDEQMVFYVRRSFRLKELRLNDSQKLAAYLSSFPETKKFNLNLLAENKKDFYWAIESARLHEKISLKDLANRRNFRIFRPNFKIVIDFHIEFVLDSQGNFLYILGSGDNGPINGASYNFADYNDSKISLGRSWNHENSRHFNLDIEPIKYYDPLFRSELLKNYRAPTLKEFKRSPFFHHSIEYQSKRAALKFERMVNKSSVK</sequence>
<dbReference type="InterPro" id="IPR021462">
    <property type="entry name" value="DUF3114"/>
</dbReference>
<name>A0AAQ2ZF18_OENOE</name>